<dbReference type="PROSITE" id="PS50920">
    <property type="entry name" value="SOLCAR"/>
    <property type="match status" value="3"/>
</dbReference>
<protein>
    <submittedName>
        <fullName evidence="9">Solute carrier family 25, member 38</fullName>
    </submittedName>
</protein>
<evidence type="ECO:0000256" key="2">
    <source>
        <dbReference type="ARBA" id="ARBA00022448"/>
    </source>
</evidence>
<evidence type="ECO:0000256" key="8">
    <source>
        <dbReference type="SAM" id="MobiDB-lite"/>
    </source>
</evidence>
<dbReference type="GO" id="GO:1904983">
    <property type="term" value="P:glycine import into mitochondrion"/>
    <property type="evidence" value="ECO:0007669"/>
    <property type="project" value="TreeGrafter"/>
</dbReference>
<dbReference type="Gene3D" id="1.50.40.10">
    <property type="entry name" value="Mitochondrial carrier domain"/>
    <property type="match status" value="1"/>
</dbReference>
<keyword evidence="5 6" id="KW-0472">Membrane</keyword>
<keyword evidence="2 7" id="KW-0813">Transport</keyword>
<proteinExistence type="inferred from homology"/>
<dbReference type="InterPro" id="IPR023395">
    <property type="entry name" value="MCP_dom_sf"/>
</dbReference>
<dbReference type="PANTHER" id="PTHR46181:SF3">
    <property type="entry name" value="MITOCHONDRIAL GLYCINE TRANSPORTER"/>
    <property type="match status" value="1"/>
</dbReference>
<dbReference type="InterPro" id="IPR002067">
    <property type="entry name" value="MCP"/>
</dbReference>
<comment type="similarity">
    <text evidence="7">Belongs to the mitochondrial carrier (TC 2.A.29) family.</text>
</comment>
<keyword evidence="4" id="KW-0677">Repeat</keyword>
<evidence type="ECO:0000256" key="6">
    <source>
        <dbReference type="PROSITE-ProRule" id="PRU00282"/>
    </source>
</evidence>
<evidence type="ECO:0000256" key="3">
    <source>
        <dbReference type="ARBA" id="ARBA00022692"/>
    </source>
</evidence>
<feature type="repeat" description="Solcar" evidence="6">
    <location>
        <begin position="211"/>
        <end position="296"/>
    </location>
</feature>
<evidence type="ECO:0000256" key="7">
    <source>
        <dbReference type="RuleBase" id="RU000488"/>
    </source>
</evidence>
<feature type="region of interest" description="Disordered" evidence="8">
    <location>
        <begin position="1"/>
        <end position="20"/>
    </location>
</feature>
<feature type="repeat" description="Solcar" evidence="6">
    <location>
        <begin position="19"/>
        <end position="106"/>
    </location>
</feature>
<dbReference type="Pfam" id="PF00153">
    <property type="entry name" value="Mito_carr"/>
    <property type="match status" value="3"/>
</dbReference>
<dbReference type="AlphaFoldDB" id="A0A061RG90"/>
<dbReference type="SUPFAM" id="SSF103506">
    <property type="entry name" value="Mitochondrial carrier"/>
    <property type="match status" value="1"/>
</dbReference>
<organism evidence="9">
    <name type="scientific">Tetraselmis sp. GSL018</name>
    <dbReference type="NCBI Taxonomy" id="582737"/>
    <lineage>
        <taxon>Eukaryota</taxon>
        <taxon>Viridiplantae</taxon>
        <taxon>Chlorophyta</taxon>
        <taxon>core chlorophytes</taxon>
        <taxon>Chlorodendrophyceae</taxon>
        <taxon>Chlorodendrales</taxon>
        <taxon>Chlorodendraceae</taxon>
        <taxon>Tetraselmis</taxon>
    </lineage>
</organism>
<dbReference type="GO" id="GO:0015187">
    <property type="term" value="F:glycine transmembrane transporter activity"/>
    <property type="evidence" value="ECO:0007669"/>
    <property type="project" value="TreeGrafter"/>
</dbReference>
<evidence type="ECO:0000313" key="9">
    <source>
        <dbReference type="EMBL" id="JAC69546.1"/>
    </source>
</evidence>
<dbReference type="GO" id="GO:0005739">
    <property type="term" value="C:mitochondrion"/>
    <property type="evidence" value="ECO:0007669"/>
    <property type="project" value="TreeGrafter"/>
</dbReference>
<gene>
    <name evidence="9" type="primary">SLC25A38</name>
    <name evidence="9" type="ORF">TSPGSL018_6130</name>
</gene>
<dbReference type="GO" id="GO:0016020">
    <property type="term" value="C:membrane"/>
    <property type="evidence" value="ECO:0007669"/>
    <property type="project" value="UniProtKB-SubCell"/>
</dbReference>
<evidence type="ECO:0000256" key="5">
    <source>
        <dbReference type="ARBA" id="ARBA00023136"/>
    </source>
</evidence>
<dbReference type="PANTHER" id="PTHR46181">
    <property type="entry name" value="MITOCHONDRIAL GLYCINE TRANSPORTER"/>
    <property type="match status" value="1"/>
</dbReference>
<feature type="repeat" description="Solcar" evidence="6">
    <location>
        <begin position="118"/>
        <end position="204"/>
    </location>
</feature>
<comment type="subcellular location">
    <subcellularLocation>
        <location evidence="1">Membrane</location>
        <topology evidence="1">Multi-pass membrane protein</topology>
    </subcellularLocation>
</comment>
<dbReference type="EMBL" id="GBEZ01016733">
    <property type="protein sequence ID" value="JAC69546.1"/>
    <property type="molecule type" value="Transcribed_RNA"/>
</dbReference>
<reference evidence="9" key="1">
    <citation type="submission" date="2014-05" db="EMBL/GenBank/DDBJ databases">
        <title>The transcriptome of the halophilic microalga Tetraselmis sp. GSL018 isolated from the Great Salt Lake, Utah.</title>
        <authorList>
            <person name="Jinkerson R.E."/>
            <person name="D'Adamo S."/>
            <person name="Posewitz M.C."/>
        </authorList>
    </citation>
    <scope>NUCLEOTIDE SEQUENCE</scope>
    <source>
        <strain evidence="9">GSL018</strain>
    </source>
</reference>
<sequence length="318" mass="33222">MTSTSGRISDKKAADSPEPSRLLKMASGSISGLLVSVVLQPLDVVRTTMQTEAAKSANRPQVVPTVRSIITEGGVQALWRGSSATVVRLGLGAGLHFLFIDIAKSALQRPMPDGRMGLSPGAAALAGGCARALSAAALCPVTLVKTRLEYGRGEQMYRGPVMAVRQIYTAEGARGLFRGLGPTILTNAPFSGLYYMFYTQLQGSLSAEGRNQTAVNFGSGTIAAAAATIITQPADIVRTRSQMGLMQQRMGMIKALQHIASSQGPAALMTGTTPKIVKKVLQTALVWTLYEELVPRLSTAVQLAKAKAAAGPTAPGPG</sequence>
<keyword evidence="3 6" id="KW-0812">Transmembrane</keyword>
<dbReference type="PRINTS" id="PR00926">
    <property type="entry name" value="MITOCARRIER"/>
</dbReference>
<dbReference type="InterPro" id="IPR018108">
    <property type="entry name" value="MCP_transmembrane"/>
</dbReference>
<evidence type="ECO:0000256" key="4">
    <source>
        <dbReference type="ARBA" id="ARBA00022737"/>
    </source>
</evidence>
<accession>A0A061RG90</accession>
<name>A0A061RG90_9CHLO</name>
<evidence type="ECO:0000256" key="1">
    <source>
        <dbReference type="ARBA" id="ARBA00004141"/>
    </source>
</evidence>